<evidence type="ECO:0000256" key="11">
    <source>
        <dbReference type="SAM" id="MobiDB-lite"/>
    </source>
</evidence>
<evidence type="ECO:0000313" key="14">
    <source>
        <dbReference type="Proteomes" id="UP000585272"/>
    </source>
</evidence>
<dbReference type="GO" id="GO:0009338">
    <property type="term" value="C:exodeoxyribonuclease V complex"/>
    <property type="evidence" value="ECO:0007669"/>
    <property type="project" value="InterPro"/>
</dbReference>
<evidence type="ECO:0000256" key="9">
    <source>
        <dbReference type="ARBA" id="ARBA00023204"/>
    </source>
</evidence>
<evidence type="ECO:0000256" key="7">
    <source>
        <dbReference type="ARBA" id="ARBA00022840"/>
    </source>
</evidence>
<keyword evidence="4 10" id="KW-0378">Hydrolase</keyword>
<dbReference type="PIRSF" id="PIRSF000980">
    <property type="entry name" value="RecC"/>
    <property type="match status" value="1"/>
</dbReference>
<dbReference type="InterPro" id="IPR027417">
    <property type="entry name" value="P-loop_NTPase"/>
</dbReference>
<dbReference type="AlphaFoldDB" id="A0A840IGU8"/>
<dbReference type="SUPFAM" id="SSF52540">
    <property type="entry name" value="P-loop containing nucleoside triphosphate hydrolases"/>
    <property type="match status" value="2"/>
</dbReference>
<dbReference type="InterPro" id="IPR013986">
    <property type="entry name" value="DExx_box_DNA_helicase_dom_sf"/>
</dbReference>
<feature type="domain" description="RecC C-terminal" evidence="12">
    <location>
        <begin position="854"/>
        <end position="1090"/>
    </location>
</feature>
<protein>
    <recommendedName>
        <fullName evidence="10">RecBCD enzyme subunit RecC</fullName>
    </recommendedName>
    <alternativeName>
        <fullName evidence="10">Exonuclease V subunit RecC</fullName>
        <shortName evidence="10">ExoV subunit RecC</shortName>
    </alternativeName>
    <alternativeName>
        <fullName evidence="10">Helicase/nuclease RecBCD subunit RecC</fullName>
    </alternativeName>
</protein>
<dbReference type="GO" id="GO:0005524">
    <property type="term" value="F:ATP binding"/>
    <property type="evidence" value="ECO:0007669"/>
    <property type="project" value="UniProtKB-UniRule"/>
</dbReference>
<evidence type="ECO:0000313" key="13">
    <source>
        <dbReference type="EMBL" id="MBB4663461.1"/>
    </source>
</evidence>
<dbReference type="Gene3D" id="1.10.10.160">
    <property type="match status" value="1"/>
</dbReference>
<keyword evidence="6 10" id="KW-0269">Exonuclease</keyword>
<name>A0A840IGU8_9ACTN</name>
<dbReference type="GO" id="GO:0003678">
    <property type="term" value="F:DNA helicase activity"/>
    <property type="evidence" value="ECO:0007669"/>
    <property type="project" value="UniProtKB-UniRule"/>
</dbReference>
<keyword evidence="8 10" id="KW-0238">DNA-binding</keyword>
<sequence length="1173" mass="125907">MLHVHHADRADRLVGALADVLQAPLDDPFAAEVVAVPTRGVERWLAQRLSGRLGTSPGGGDGICANVAFPTPRRLVEEAIAAAAGLDPATDPWRPARALWPLLELVDAAGGERWLRRLSAHLDRDAGDRSRRLSAVRHVARLYERYALHRPSMLRAWAEGRDEDGAGGPLAAEHRWQAELWRRLRERVGVAGPAELLETAEVRLVEDPGLSDLPERISLFGLTSLPARDLALLRALAERRDVHLFLSTPSPAAWRAVADAAREAAARGAPLRTRAQAASAALPANPLLASWGRDGRELQLLLEPLPDAAVHGADGGATTAAAGPHGAAGRSGDTAEADGPAPPSTLLARLQADVRADRAPGDGAPLQLAEGDASVQVHVCHGRARQVEVLRDAILHALADDPTLEPRDVIVMCPDIEAFAPLIEATFGAGDADVEEALPGVDPDRSGPHPVELRVRLADRSLRQTNPVLGVVTRLLELAADGRVAASEVLDLADREPVRRRFRLEEDDLARIEDWVAASGVRWGLDAARRAPFKLQRVEQGTWEAGLDRLLTGVALAEQPGRTLAGVLPLDDVDSAAIDLAGRFAELLERLGTALDALAAPKPIAAWASAIATAADTLTATSPRDAWQRAELQRLLADVVAEATAADGSVSPVALEVADLAALLADRLAGRPTRANFRTGHLTVCTLQPMRSVPHRVICLLGLDDDVFPRRSPRDGDDVLLDEPWAGDRDGRSEDRQILLDALMAAGDRLIVTYAGHSERTNAERAPAVPLAELLDVIDRTARAPAGGRARDAIVVRHPLQPFDAANFAPSALVDRRTWSFDAVTLAGARALGGERHARPPFLPHPLPPRQLDVIELDQLLAFVGHPIRAFLRQRLGVGVDAGAEELSDSLPIELDPLARWGLGARLLAARRAGVEMAVAVADERARGMVPPGALGDAVLDGVVAEVEAVLAAAADTVGGGGPLRTVDVRIALGDGRTLAGTIGGVGHYVLPVVTYSRVDPRRRLESWVRLLALTAAFPERPLVATTVGRARAEADDATTTIARITQPPGDPEARRAQARAELERIVDLHDRGMREPLPLFRRTSAAYAAGGGDAIARARKQWETDFQPLCEDRDPEHLLVFGARLPFERLLAEPPRDDEQGDGWEPSETTRFGRYARRLWSGLLAHEELIDR</sequence>
<dbReference type="SUPFAM" id="SSF52980">
    <property type="entry name" value="Restriction endonuclease-like"/>
    <property type="match status" value="1"/>
</dbReference>
<keyword evidence="7 10" id="KW-0067">ATP-binding</keyword>
<keyword evidence="14" id="KW-1185">Reference proteome</keyword>
<dbReference type="Gene3D" id="3.40.50.10930">
    <property type="match status" value="1"/>
</dbReference>
<dbReference type="InterPro" id="IPR041500">
    <property type="entry name" value="RecC_C"/>
</dbReference>
<comment type="caution">
    <text evidence="13">The sequence shown here is derived from an EMBL/GenBank/DDBJ whole genome shotgun (WGS) entry which is preliminary data.</text>
</comment>
<comment type="function">
    <text evidence="10">A helicase/nuclease that prepares dsDNA breaks (DSB) for recombinational DNA repair. Binds to DSBs and unwinds DNA via a highly rapid and processive ATP-dependent bidirectional helicase activity. Unwinds dsDNA until it encounters a Chi (crossover hotspot instigator) sequence from the 3' direction. Cuts ssDNA a few nucleotides 3' to the Chi site. The properties and activities of the enzyme are changed at Chi. The Chi-altered holoenzyme produces a long 3'-ssDNA overhang and facilitates RecA-binding to the ssDNA for homologous DNA recombination and repair. Holoenzyme degrades any linearized DNA that is unable to undergo homologous recombination. In the holoenzyme this subunit recognizes the wild-type Chi sequence, and when added to isolated RecB increases its ATP-dependent helicase processivity.</text>
</comment>
<dbReference type="Proteomes" id="UP000585272">
    <property type="component" value="Unassembled WGS sequence"/>
</dbReference>
<dbReference type="Gene3D" id="3.40.50.300">
    <property type="entry name" value="P-loop containing nucleotide triphosphate hydrolases"/>
    <property type="match status" value="2"/>
</dbReference>
<gene>
    <name evidence="10" type="primary">recC</name>
    <name evidence="13" type="ORF">BDZ31_003056</name>
</gene>
<evidence type="ECO:0000259" key="12">
    <source>
        <dbReference type="Pfam" id="PF17946"/>
    </source>
</evidence>
<keyword evidence="1 10" id="KW-0540">Nuclease</keyword>
<dbReference type="GO" id="GO:0008854">
    <property type="term" value="F:exodeoxyribonuclease V activity"/>
    <property type="evidence" value="ECO:0007669"/>
    <property type="project" value="InterPro"/>
</dbReference>
<evidence type="ECO:0000256" key="3">
    <source>
        <dbReference type="ARBA" id="ARBA00022763"/>
    </source>
</evidence>
<dbReference type="InterPro" id="IPR006697">
    <property type="entry name" value="RecC"/>
</dbReference>
<keyword evidence="2 10" id="KW-0547">Nucleotide-binding</keyword>
<feature type="compositionally biased region" description="Low complexity" evidence="11">
    <location>
        <begin position="313"/>
        <end position="328"/>
    </location>
</feature>
<evidence type="ECO:0000256" key="4">
    <source>
        <dbReference type="ARBA" id="ARBA00022801"/>
    </source>
</evidence>
<dbReference type="GO" id="GO:0003677">
    <property type="term" value="F:DNA binding"/>
    <property type="evidence" value="ECO:0007669"/>
    <property type="project" value="UniProtKB-UniRule"/>
</dbReference>
<dbReference type="EMBL" id="JACHNU010000004">
    <property type="protein sequence ID" value="MBB4663461.1"/>
    <property type="molecule type" value="Genomic_DNA"/>
</dbReference>
<keyword evidence="5 10" id="KW-0347">Helicase</keyword>
<dbReference type="RefSeq" id="WP_183343190.1">
    <property type="nucleotide sequence ID" value="NZ_JACHNU010000004.1"/>
</dbReference>
<feature type="region of interest" description="Disordered" evidence="11">
    <location>
        <begin position="313"/>
        <end position="344"/>
    </location>
</feature>
<evidence type="ECO:0000256" key="1">
    <source>
        <dbReference type="ARBA" id="ARBA00022722"/>
    </source>
</evidence>
<keyword evidence="9 10" id="KW-0234">DNA repair</keyword>
<dbReference type="Pfam" id="PF17946">
    <property type="entry name" value="RecC_C"/>
    <property type="match status" value="1"/>
</dbReference>
<dbReference type="PANTHER" id="PTHR30591:SF1">
    <property type="entry name" value="RECBCD ENZYME SUBUNIT RECC"/>
    <property type="match status" value="1"/>
</dbReference>
<dbReference type="Pfam" id="PF04257">
    <property type="entry name" value="Exonuc_V_gamma"/>
    <property type="match status" value="1"/>
</dbReference>
<dbReference type="NCBIfam" id="TIGR01450">
    <property type="entry name" value="recC"/>
    <property type="match status" value="1"/>
</dbReference>
<dbReference type="InterPro" id="IPR011335">
    <property type="entry name" value="Restrct_endonuc-II-like"/>
</dbReference>
<reference evidence="13 14" key="1">
    <citation type="submission" date="2020-08" db="EMBL/GenBank/DDBJ databases">
        <title>Genomic Encyclopedia of Archaeal and Bacterial Type Strains, Phase II (KMG-II): from individual species to whole genera.</title>
        <authorList>
            <person name="Goeker M."/>
        </authorList>
    </citation>
    <scope>NUCLEOTIDE SEQUENCE [LARGE SCALE GENOMIC DNA]</scope>
    <source>
        <strain evidence="13 14">DSM 23288</strain>
    </source>
</reference>
<evidence type="ECO:0000256" key="6">
    <source>
        <dbReference type="ARBA" id="ARBA00022839"/>
    </source>
</evidence>
<comment type="similarity">
    <text evidence="10">Belongs to the RecC family.</text>
</comment>
<dbReference type="PANTHER" id="PTHR30591">
    <property type="entry name" value="RECBCD ENZYME SUBUNIT RECC"/>
    <property type="match status" value="1"/>
</dbReference>
<organism evidence="13 14">
    <name type="scientific">Conexibacter arvalis</name>
    <dbReference type="NCBI Taxonomy" id="912552"/>
    <lineage>
        <taxon>Bacteria</taxon>
        <taxon>Bacillati</taxon>
        <taxon>Actinomycetota</taxon>
        <taxon>Thermoleophilia</taxon>
        <taxon>Solirubrobacterales</taxon>
        <taxon>Conexibacteraceae</taxon>
        <taxon>Conexibacter</taxon>
    </lineage>
</organism>
<comment type="miscellaneous">
    <text evidence="10">In the RecBCD complex, RecB has a slow 3'-5' helicase, an exonuclease activity and loads RecA onto ssDNA, RecD has a fast 5'-3' helicase activity, while RecC stimulates the ATPase and processivity of the RecB helicase and contributes to recognition of the Chi site.</text>
</comment>
<proteinExistence type="inferred from homology"/>
<dbReference type="GO" id="GO:0000724">
    <property type="term" value="P:double-strand break repair via homologous recombination"/>
    <property type="evidence" value="ECO:0007669"/>
    <property type="project" value="UniProtKB-UniRule"/>
</dbReference>
<accession>A0A840IGU8</accession>
<evidence type="ECO:0000256" key="8">
    <source>
        <dbReference type="ARBA" id="ARBA00023125"/>
    </source>
</evidence>
<dbReference type="HAMAP" id="MF_01486">
    <property type="entry name" value="RecC"/>
    <property type="match status" value="1"/>
</dbReference>
<evidence type="ECO:0000256" key="5">
    <source>
        <dbReference type="ARBA" id="ARBA00022806"/>
    </source>
</evidence>
<dbReference type="Gene3D" id="1.10.10.990">
    <property type="match status" value="1"/>
</dbReference>
<evidence type="ECO:0000256" key="2">
    <source>
        <dbReference type="ARBA" id="ARBA00022741"/>
    </source>
</evidence>
<keyword evidence="3 10" id="KW-0227">DNA damage</keyword>
<comment type="subunit">
    <text evidence="10">Heterotrimer of RecB, RecC and RecD. All subunits contribute to DNA-binding.</text>
</comment>
<evidence type="ECO:0000256" key="10">
    <source>
        <dbReference type="HAMAP-Rule" id="MF_01486"/>
    </source>
</evidence>